<reference evidence="6" key="1">
    <citation type="submission" date="2022-11" db="UniProtKB">
        <authorList>
            <consortium name="WormBaseParasite"/>
        </authorList>
    </citation>
    <scope>IDENTIFICATION</scope>
</reference>
<evidence type="ECO:0000313" key="6">
    <source>
        <dbReference type="WBParaSite" id="scf7180000424172.g12520"/>
    </source>
</evidence>
<name>A0A915P6S1_9BILA</name>
<dbReference type="InterPro" id="IPR001878">
    <property type="entry name" value="Znf_CCHC"/>
</dbReference>
<dbReference type="InterPro" id="IPR005312">
    <property type="entry name" value="DUF1759"/>
</dbReference>
<dbReference type="SMART" id="SM00343">
    <property type="entry name" value="ZnF_C2HC"/>
    <property type="match status" value="3"/>
</dbReference>
<dbReference type="SUPFAM" id="SSF53098">
    <property type="entry name" value="Ribonuclease H-like"/>
    <property type="match status" value="1"/>
</dbReference>
<keyword evidence="1" id="KW-0863">Zinc-finger</keyword>
<feature type="domain" description="Integrase catalytic" evidence="4">
    <location>
        <begin position="1075"/>
        <end position="1259"/>
    </location>
</feature>
<dbReference type="GO" id="GO:0003676">
    <property type="term" value="F:nucleic acid binding"/>
    <property type="evidence" value="ECO:0007669"/>
    <property type="project" value="InterPro"/>
</dbReference>
<dbReference type="InterPro" id="IPR008737">
    <property type="entry name" value="DUF1758"/>
</dbReference>
<sequence>MSSHFRTQISLLHEEAVELLTNKKEFPVPPKIGGQADEDYKVIVESKLNDLTADQDEIAEMITQLSDVDTKWTNLRANMTGNERLQDNAEYDAFIITVPFAQTLSDLRRYNRFLRFQKRQLQAAIPSIKNPHTTPATSSLIHLPKTELPSFAGDCVSFLSFWNTFKAGVHDLSIPDSIKFTYLKQCLSGSPLTLISALPVTDESYTSALELLRKNYDNPDEVARSLHNSLRKLPNVRAGENFCSDLRSLLDQLEGICVQMSQRNQSFNTTSFQMEIEERLPRFVLDEILKEKEKDPDWNSLKLKEHLHHILKRKEQIESLTSNPNNTPKNTRFSQFTNPKTPQNSRPSNNIPTLTFHLQKEKHNRNNTKTNYTPKWPCLFCESNTHNSVNCEAFPTLKQRREKLQSLKRCFKCFKPGHFANQCSNPSQCTNCQGPHLRALCPTLLNRSTYHTRSMPITNTQEHQSHTNRFFHNQIQAVSLRQPTAPIPLQQNVISSPESSQTNLSSAKSYKGNNSLILLKCIRVTLFNPQNPLQEHEVILLMDDASTHSYITLNEAKTLNLNLTQKSIKLGVFNSPSSKVIPTFSTEFGIRLSNGRSLIITANTVEHLTQQTNYVPFTPQLLSYPELILNNQIVCPSILLGSDYYYEVEPTPLLRLPSGHHLIHTLFGPIIAGKGFIPQKTTQSLITNFSTHEAVETPPAEFFSLESIGINDLPNVEDNDVLKNFNKEIKMVDGRYQSKVKPINKPNNLTIPRLELIAALMGTRALKFIYSQLTSIIIEKPFYLWCDSTAVISWLNNKTPIKDIFVQNRINEIRALKDLIATHLPGTINPADIGSRGTPSLNSLNNQPLWWSGPEFLKLSPENWPKEEKIKAYISNEYKQKSPLPVETPIFTFNLITTEGLDISYFSRLPKLLRVLSYMFRFIHRVRSGQPFTESESISLKEVQQSLKRIIRSEQTTHPYTEQEKEYLGIYNDPEEILRCKGRLGKSNLTLETKEPIFLPSRSYLTCLIIYETHLLNNHASPLLTLSIIRKQFWIPSGRRISEKSIHKCCLSCRKYTAKPFDLPPFPQFPTDRIEQSLPFSAVGLDFCGPLYIKTPFLVPKQKKTTQFDVKKYWITLWVCLATRAISLDLIPDLTLDSFSLVFRGQTAKHGLPKTIYCDNAPTFIATKSFLSNHAQISPPKWHFRTPGAAWKGGHYERLVALIKGHLKRTLAGGAIPRTFPFHEVSTILLEIELVINSRPITADSANPSDPRPLCPMDFLKPCGHNTTLQILPSSEEKADDPDYSP</sequence>
<keyword evidence="5" id="KW-1185">Reference proteome</keyword>
<keyword evidence="1" id="KW-0479">Metal-binding</keyword>
<evidence type="ECO:0000313" key="5">
    <source>
        <dbReference type="Proteomes" id="UP000887560"/>
    </source>
</evidence>
<dbReference type="InterPro" id="IPR036397">
    <property type="entry name" value="RNaseH_sf"/>
</dbReference>
<dbReference type="GO" id="GO:0015074">
    <property type="term" value="P:DNA integration"/>
    <property type="evidence" value="ECO:0007669"/>
    <property type="project" value="InterPro"/>
</dbReference>
<dbReference type="Pfam" id="PF05585">
    <property type="entry name" value="DUF1758"/>
    <property type="match status" value="1"/>
</dbReference>
<protein>
    <submittedName>
        <fullName evidence="6">Integrase catalytic domain-containing protein</fullName>
    </submittedName>
</protein>
<feature type="compositionally biased region" description="Polar residues" evidence="2">
    <location>
        <begin position="318"/>
        <end position="351"/>
    </location>
</feature>
<dbReference type="Pfam" id="PF03564">
    <property type="entry name" value="DUF1759"/>
    <property type="match status" value="1"/>
</dbReference>
<feature type="domain" description="CCHC-type" evidence="3">
    <location>
        <begin position="409"/>
        <end position="425"/>
    </location>
</feature>
<evidence type="ECO:0000256" key="1">
    <source>
        <dbReference type="PROSITE-ProRule" id="PRU00047"/>
    </source>
</evidence>
<evidence type="ECO:0000259" key="3">
    <source>
        <dbReference type="PROSITE" id="PS50158"/>
    </source>
</evidence>
<dbReference type="Pfam" id="PF05380">
    <property type="entry name" value="Peptidase_A17"/>
    <property type="match status" value="1"/>
</dbReference>
<dbReference type="PROSITE" id="PS50994">
    <property type="entry name" value="INTEGRASE"/>
    <property type="match status" value="1"/>
</dbReference>
<dbReference type="Proteomes" id="UP000887560">
    <property type="component" value="Unplaced"/>
</dbReference>
<dbReference type="Gene3D" id="4.10.60.10">
    <property type="entry name" value="Zinc finger, CCHC-type"/>
    <property type="match status" value="1"/>
</dbReference>
<dbReference type="InterPro" id="IPR008042">
    <property type="entry name" value="Retrotrans_Pao"/>
</dbReference>
<organism evidence="5 6">
    <name type="scientific">Meloidogyne floridensis</name>
    <dbReference type="NCBI Taxonomy" id="298350"/>
    <lineage>
        <taxon>Eukaryota</taxon>
        <taxon>Metazoa</taxon>
        <taxon>Ecdysozoa</taxon>
        <taxon>Nematoda</taxon>
        <taxon>Chromadorea</taxon>
        <taxon>Rhabditida</taxon>
        <taxon>Tylenchina</taxon>
        <taxon>Tylenchomorpha</taxon>
        <taxon>Tylenchoidea</taxon>
        <taxon>Meloidogynidae</taxon>
        <taxon>Meloidogyninae</taxon>
        <taxon>Meloidogyne</taxon>
    </lineage>
</organism>
<dbReference type="InterPro" id="IPR001584">
    <property type="entry name" value="Integrase_cat-core"/>
</dbReference>
<evidence type="ECO:0000259" key="4">
    <source>
        <dbReference type="PROSITE" id="PS50994"/>
    </source>
</evidence>
<dbReference type="PROSITE" id="PS50158">
    <property type="entry name" value="ZF_CCHC"/>
    <property type="match status" value="1"/>
</dbReference>
<keyword evidence="1" id="KW-0862">Zinc</keyword>
<evidence type="ECO:0000256" key="2">
    <source>
        <dbReference type="SAM" id="MobiDB-lite"/>
    </source>
</evidence>
<proteinExistence type="predicted"/>
<dbReference type="GO" id="GO:0008270">
    <property type="term" value="F:zinc ion binding"/>
    <property type="evidence" value="ECO:0007669"/>
    <property type="project" value="UniProtKB-KW"/>
</dbReference>
<feature type="region of interest" description="Disordered" evidence="2">
    <location>
        <begin position="316"/>
        <end position="351"/>
    </location>
</feature>
<dbReference type="WBParaSite" id="scf7180000424172.g12520">
    <property type="protein sequence ID" value="scf7180000424172.g12520"/>
    <property type="gene ID" value="scf7180000424172.g12520"/>
</dbReference>
<dbReference type="InterPro" id="IPR012337">
    <property type="entry name" value="RNaseH-like_sf"/>
</dbReference>
<accession>A0A915P6S1</accession>
<dbReference type="Gene3D" id="3.30.420.10">
    <property type="entry name" value="Ribonuclease H-like superfamily/Ribonuclease H"/>
    <property type="match status" value="1"/>
</dbReference>
<dbReference type="PANTHER" id="PTHR47331">
    <property type="entry name" value="PHD-TYPE DOMAIN-CONTAINING PROTEIN"/>
    <property type="match status" value="1"/>
</dbReference>